<feature type="region of interest" description="Disordered" evidence="1">
    <location>
        <begin position="49"/>
        <end position="79"/>
    </location>
</feature>
<evidence type="ECO:0000313" key="3">
    <source>
        <dbReference type="Proteomes" id="UP001283361"/>
    </source>
</evidence>
<keyword evidence="3" id="KW-1185">Reference proteome</keyword>
<organism evidence="2 3">
    <name type="scientific">Elysia crispata</name>
    <name type="common">lettuce slug</name>
    <dbReference type="NCBI Taxonomy" id="231223"/>
    <lineage>
        <taxon>Eukaryota</taxon>
        <taxon>Metazoa</taxon>
        <taxon>Spiralia</taxon>
        <taxon>Lophotrochozoa</taxon>
        <taxon>Mollusca</taxon>
        <taxon>Gastropoda</taxon>
        <taxon>Heterobranchia</taxon>
        <taxon>Euthyneura</taxon>
        <taxon>Panpulmonata</taxon>
        <taxon>Sacoglossa</taxon>
        <taxon>Placobranchoidea</taxon>
        <taxon>Plakobranchidae</taxon>
        <taxon>Elysia</taxon>
    </lineage>
</organism>
<sequence>MEGGWLKSRCPQVPVVVSRCCAVCLVYLNYRVLVCDEASQGELCCSTESNGSRKVGHRWETREDRVTETSKPSSSRAKTMKPQVLTRRKILFAYKQYDNLEREICEKLQKTESIHNTRYWKNTLDTLEPLTIINVATDCQILCECRVKIDSDQVRISTPHQVLDTRPVNQPSLALQLPDMRRERAACDHHGLRPSSVDSSSET</sequence>
<comment type="caution">
    <text evidence="2">The sequence shown here is derived from an EMBL/GenBank/DDBJ whole genome shotgun (WGS) entry which is preliminary data.</text>
</comment>
<proteinExistence type="predicted"/>
<evidence type="ECO:0000313" key="2">
    <source>
        <dbReference type="EMBL" id="KAK3724637.1"/>
    </source>
</evidence>
<dbReference type="AlphaFoldDB" id="A0AAE1CPA1"/>
<protein>
    <submittedName>
        <fullName evidence="2">Uncharacterized protein</fullName>
    </submittedName>
</protein>
<dbReference type="EMBL" id="JAWDGP010007341">
    <property type="protein sequence ID" value="KAK3724637.1"/>
    <property type="molecule type" value="Genomic_DNA"/>
</dbReference>
<dbReference type="Proteomes" id="UP001283361">
    <property type="component" value="Unassembled WGS sequence"/>
</dbReference>
<gene>
    <name evidence="2" type="ORF">RRG08_041121</name>
</gene>
<feature type="compositionally biased region" description="Basic and acidic residues" evidence="1">
    <location>
        <begin position="57"/>
        <end position="68"/>
    </location>
</feature>
<reference evidence="2" key="1">
    <citation type="journal article" date="2023" name="G3 (Bethesda)">
        <title>A reference genome for the long-term kleptoplast-retaining sea slug Elysia crispata morphotype clarki.</title>
        <authorList>
            <person name="Eastman K.E."/>
            <person name="Pendleton A.L."/>
            <person name="Shaikh M.A."/>
            <person name="Suttiyut T."/>
            <person name="Ogas R."/>
            <person name="Tomko P."/>
            <person name="Gavelis G."/>
            <person name="Widhalm J.R."/>
            <person name="Wisecaver J.H."/>
        </authorList>
    </citation>
    <scope>NUCLEOTIDE SEQUENCE</scope>
    <source>
        <strain evidence="2">ECLA1</strain>
    </source>
</reference>
<evidence type="ECO:0000256" key="1">
    <source>
        <dbReference type="SAM" id="MobiDB-lite"/>
    </source>
</evidence>
<accession>A0AAE1CPA1</accession>
<name>A0AAE1CPA1_9GAST</name>